<sequence length="134" mass="15199">MAFRNPPSWMWAEACEMLERAQQLQRQFFRFGSTVAAQPRWEPPIDILAYGNEVHVAVALPGVAPDRIEVRTDSGLLIVSATRALPVTSHHTAVHRLEIPYGSFERRIALPEGHYQLLEQAYTNGCLLLRLAHR</sequence>
<dbReference type="AlphaFoldDB" id="A0A829Y5G5"/>
<dbReference type="Pfam" id="PF00011">
    <property type="entry name" value="HSP20"/>
    <property type="match status" value="1"/>
</dbReference>
<dbReference type="EMBL" id="BLJN01000001">
    <property type="protein sequence ID" value="GFE78198.1"/>
    <property type="molecule type" value="Genomic_DNA"/>
</dbReference>
<organism evidence="4 5">
    <name type="scientific">Steroidobacter agaridevorans</name>
    <dbReference type="NCBI Taxonomy" id="2695856"/>
    <lineage>
        <taxon>Bacteria</taxon>
        <taxon>Pseudomonadati</taxon>
        <taxon>Pseudomonadota</taxon>
        <taxon>Gammaproteobacteria</taxon>
        <taxon>Steroidobacterales</taxon>
        <taxon>Steroidobacteraceae</taxon>
        <taxon>Steroidobacter</taxon>
    </lineage>
</organism>
<dbReference type="PROSITE" id="PS01031">
    <property type="entry name" value="SHSP"/>
    <property type="match status" value="1"/>
</dbReference>
<evidence type="ECO:0000256" key="2">
    <source>
        <dbReference type="RuleBase" id="RU003616"/>
    </source>
</evidence>
<dbReference type="CDD" id="cd06464">
    <property type="entry name" value="ACD_sHsps-like"/>
    <property type="match status" value="1"/>
</dbReference>
<gene>
    <name evidence="4" type="ORF">GCM10011487_01980</name>
</gene>
<comment type="similarity">
    <text evidence="1 2">Belongs to the small heat shock protein (HSP20) family.</text>
</comment>
<keyword evidence="5" id="KW-1185">Reference proteome</keyword>
<dbReference type="Gene3D" id="2.60.40.790">
    <property type="match status" value="1"/>
</dbReference>
<evidence type="ECO:0000313" key="5">
    <source>
        <dbReference type="Proteomes" id="UP000445000"/>
    </source>
</evidence>
<name>A0A829Y5G5_9GAMM</name>
<dbReference type="InterPro" id="IPR008978">
    <property type="entry name" value="HSP20-like_chaperone"/>
</dbReference>
<dbReference type="SUPFAM" id="SSF49764">
    <property type="entry name" value="HSP20-like chaperones"/>
    <property type="match status" value="1"/>
</dbReference>
<dbReference type="Proteomes" id="UP000445000">
    <property type="component" value="Unassembled WGS sequence"/>
</dbReference>
<protein>
    <submittedName>
        <fullName evidence="4">Heat-shock protein Hsp20</fullName>
    </submittedName>
</protein>
<dbReference type="RefSeq" id="WP_161810127.1">
    <property type="nucleotide sequence ID" value="NZ_BLJN01000001.1"/>
</dbReference>
<evidence type="ECO:0000259" key="3">
    <source>
        <dbReference type="PROSITE" id="PS01031"/>
    </source>
</evidence>
<comment type="caution">
    <text evidence="4">The sequence shown here is derived from an EMBL/GenBank/DDBJ whole genome shotgun (WGS) entry which is preliminary data.</text>
</comment>
<evidence type="ECO:0000313" key="4">
    <source>
        <dbReference type="EMBL" id="GFE78198.1"/>
    </source>
</evidence>
<proteinExistence type="inferred from homology"/>
<accession>A0A829Y5G5</accession>
<evidence type="ECO:0000256" key="1">
    <source>
        <dbReference type="PROSITE-ProRule" id="PRU00285"/>
    </source>
</evidence>
<reference evidence="5" key="1">
    <citation type="submission" date="2020-01" db="EMBL/GenBank/DDBJ databases">
        <title>'Steroidobacter agaridevorans' sp. nov., agar-degrading bacteria isolated from rhizosphere soils.</title>
        <authorList>
            <person name="Ikenaga M."/>
            <person name="Kataoka M."/>
            <person name="Murouchi A."/>
            <person name="Katsuragi S."/>
            <person name="Sakai M."/>
        </authorList>
    </citation>
    <scope>NUCLEOTIDE SEQUENCE [LARGE SCALE GENOMIC DNA]</scope>
    <source>
        <strain evidence="5">YU21-B</strain>
    </source>
</reference>
<feature type="domain" description="SHSP" evidence="3">
    <location>
        <begin position="36"/>
        <end position="134"/>
    </location>
</feature>
<dbReference type="InterPro" id="IPR002068">
    <property type="entry name" value="A-crystallin/Hsp20_dom"/>
</dbReference>